<evidence type="ECO:0000313" key="2">
    <source>
        <dbReference type="Proteomes" id="UP001073227"/>
    </source>
</evidence>
<keyword evidence="2" id="KW-1185">Reference proteome</keyword>
<dbReference type="Proteomes" id="UP001073227">
    <property type="component" value="Unassembled WGS sequence"/>
</dbReference>
<dbReference type="RefSeq" id="WP_267656346.1">
    <property type="nucleotide sequence ID" value="NZ_JAOVZR010000003.1"/>
</dbReference>
<name>A0ABT3ZHA5_9HYPH</name>
<sequence>MSEHDDAIEKSGFHWRIMRWILWRFICNAAERVLIDRSLRNKTGGEIRWLQNDIDLFLSQVSTRTALLRPVAQLDALPNFGSRLMVELAIYTVAADRTLRDRDLDPQSARDALADIGWSVYRRQLALSSLPARLVTRDPGKRLRWSIRGLLVFPFRPVGAPGYAAEVFRKGEDIHTHFTHCPPQSFARRIADETGDPEALAGFANSWCKYDWPGADLIAADGHRGHYIRRQTLSAGDPVCDMCWAARAPRETSENNNEEGK</sequence>
<dbReference type="GO" id="GO:0016787">
    <property type="term" value="F:hydrolase activity"/>
    <property type="evidence" value="ECO:0007669"/>
    <property type="project" value="UniProtKB-KW"/>
</dbReference>
<accession>A0ABT3ZHA5</accession>
<keyword evidence="1" id="KW-0378">Hydrolase</keyword>
<reference evidence="1" key="1">
    <citation type="submission" date="2022-10" db="EMBL/GenBank/DDBJ databases">
        <title>Hoeflea sp. G2-23, isolated from marine algae.</title>
        <authorList>
            <person name="Kristyanto S."/>
            <person name="Kim J.M."/>
            <person name="Jeon C.O."/>
        </authorList>
    </citation>
    <scope>NUCLEOTIDE SEQUENCE</scope>
    <source>
        <strain evidence="1">G2-23</strain>
    </source>
</reference>
<organism evidence="1 2">
    <name type="scientific">Hoeflea algicola</name>
    <dbReference type="NCBI Taxonomy" id="2983763"/>
    <lineage>
        <taxon>Bacteria</taxon>
        <taxon>Pseudomonadati</taxon>
        <taxon>Pseudomonadota</taxon>
        <taxon>Alphaproteobacteria</taxon>
        <taxon>Hyphomicrobiales</taxon>
        <taxon>Rhizobiaceae</taxon>
        <taxon>Hoeflea</taxon>
    </lineage>
</organism>
<protein>
    <submittedName>
        <fullName evidence="1">L-2-amino-thiazoline-4-carboxylic acid hydrolase</fullName>
    </submittedName>
</protein>
<comment type="caution">
    <text evidence="1">The sequence shown here is derived from an EMBL/GenBank/DDBJ whole genome shotgun (WGS) entry which is preliminary data.</text>
</comment>
<dbReference type="EMBL" id="JAOVZR010000003">
    <property type="protein sequence ID" value="MCY0150634.1"/>
    <property type="molecule type" value="Genomic_DNA"/>
</dbReference>
<evidence type="ECO:0000313" key="1">
    <source>
        <dbReference type="EMBL" id="MCY0150634.1"/>
    </source>
</evidence>
<proteinExistence type="predicted"/>
<gene>
    <name evidence="1" type="ORF">OEG84_23750</name>
</gene>